<evidence type="ECO:0000313" key="1">
    <source>
        <dbReference type="EMBL" id="KAF9650339.1"/>
    </source>
</evidence>
<sequence>MRKQRRQMGDPEPVEDSGVSPPPKPEPVEELLNELPTSRAEAISTPGPPPRPRSSTPLSYTEEEPAAQHGKETHLTSRSTGQGKRCTTSDSTTPERPQKIPRRSGNFTFTTDGETCKSMATGARSIHQSPVDDSSGSKAKVEEDGLVSKVKVEEDGSVPKIKEEVGEVKINELKELKAEEKELDEHISELEKKRANIRGKIATFRAPRNGSGTRSPRPKVKTERIDEATIDS</sequence>
<keyword evidence="2" id="KW-1185">Reference proteome</keyword>
<evidence type="ECO:0000313" key="2">
    <source>
        <dbReference type="Proteomes" id="UP000886501"/>
    </source>
</evidence>
<protein>
    <submittedName>
        <fullName evidence="1">Uncharacterized protein</fullName>
    </submittedName>
</protein>
<organism evidence="1 2">
    <name type="scientific">Thelephora ganbajun</name>
    <name type="common">Ganba fungus</name>
    <dbReference type="NCBI Taxonomy" id="370292"/>
    <lineage>
        <taxon>Eukaryota</taxon>
        <taxon>Fungi</taxon>
        <taxon>Dikarya</taxon>
        <taxon>Basidiomycota</taxon>
        <taxon>Agaricomycotina</taxon>
        <taxon>Agaricomycetes</taxon>
        <taxon>Thelephorales</taxon>
        <taxon>Thelephoraceae</taxon>
        <taxon>Thelephora</taxon>
    </lineage>
</organism>
<reference evidence="1" key="1">
    <citation type="submission" date="2019-10" db="EMBL/GenBank/DDBJ databases">
        <authorList>
            <consortium name="DOE Joint Genome Institute"/>
            <person name="Kuo A."/>
            <person name="Miyauchi S."/>
            <person name="Kiss E."/>
            <person name="Drula E."/>
            <person name="Kohler A."/>
            <person name="Sanchez-Garcia M."/>
            <person name="Andreopoulos B."/>
            <person name="Barry K.W."/>
            <person name="Bonito G."/>
            <person name="Buee M."/>
            <person name="Carver A."/>
            <person name="Chen C."/>
            <person name="Cichocki N."/>
            <person name="Clum A."/>
            <person name="Culley D."/>
            <person name="Crous P.W."/>
            <person name="Fauchery L."/>
            <person name="Girlanda M."/>
            <person name="Hayes R."/>
            <person name="Keri Z."/>
            <person name="Labutti K."/>
            <person name="Lipzen A."/>
            <person name="Lombard V."/>
            <person name="Magnuson J."/>
            <person name="Maillard F."/>
            <person name="Morin E."/>
            <person name="Murat C."/>
            <person name="Nolan M."/>
            <person name="Ohm R."/>
            <person name="Pangilinan J."/>
            <person name="Pereira M."/>
            <person name="Perotto S."/>
            <person name="Peter M."/>
            <person name="Riley R."/>
            <person name="Sitrit Y."/>
            <person name="Stielow B."/>
            <person name="Szollosi G."/>
            <person name="Zifcakova L."/>
            <person name="Stursova M."/>
            <person name="Spatafora J.W."/>
            <person name="Tedersoo L."/>
            <person name="Vaario L.-M."/>
            <person name="Yamada A."/>
            <person name="Yan M."/>
            <person name="Wang P."/>
            <person name="Xu J."/>
            <person name="Bruns T."/>
            <person name="Baldrian P."/>
            <person name="Vilgalys R."/>
            <person name="Henrissat B."/>
            <person name="Grigoriev I.V."/>
            <person name="Hibbett D."/>
            <person name="Nagy L.G."/>
            <person name="Martin F.M."/>
        </authorList>
    </citation>
    <scope>NUCLEOTIDE SEQUENCE</scope>
    <source>
        <strain evidence="1">P2</strain>
    </source>
</reference>
<accession>A0ACB6ZLB2</accession>
<reference evidence="1" key="2">
    <citation type="journal article" date="2020" name="Nat. Commun.">
        <title>Large-scale genome sequencing of mycorrhizal fungi provides insights into the early evolution of symbiotic traits.</title>
        <authorList>
            <person name="Miyauchi S."/>
            <person name="Kiss E."/>
            <person name="Kuo A."/>
            <person name="Drula E."/>
            <person name="Kohler A."/>
            <person name="Sanchez-Garcia M."/>
            <person name="Morin E."/>
            <person name="Andreopoulos B."/>
            <person name="Barry K.W."/>
            <person name="Bonito G."/>
            <person name="Buee M."/>
            <person name="Carver A."/>
            <person name="Chen C."/>
            <person name="Cichocki N."/>
            <person name="Clum A."/>
            <person name="Culley D."/>
            <person name="Crous P.W."/>
            <person name="Fauchery L."/>
            <person name="Girlanda M."/>
            <person name="Hayes R.D."/>
            <person name="Keri Z."/>
            <person name="LaButti K."/>
            <person name="Lipzen A."/>
            <person name="Lombard V."/>
            <person name="Magnuson J."/>
            <person name="Maillard F."/>
            <person name="Murat C."/>
            <person name="Nolan M."/>
            <person name="Ohm R.A."/>
            <person name="Pangilinan J."/>
            <person name="Pereira M.F."/>
            <person name="Perotto S."/>
            <person name="Peter M."/>
            <person name="Pfister S."/>
            <person name="Riley R."/>
            <person name="Sitrit Y."/>
            <person name="Stielow J.B."/>
            <person name="Szollosi G."/>
            <person name="Zifcakova L."/>
            <person name="Stursova M."/>
            <person name="Spatafora J.W."/>
            <person name="Tedersoo L."/>
            <person name="Vaario L.M."/>
            <person name="Yamada A."/>
            <person name="Yan M."/>
            <person name="Wang P."/>
            <person name="Xu J."/>
            <person name="Bruns T."/>
            <person name="Baldrian P."/>
            <person name="Vilgalys R."/>
            <person name="Dunand C."/>
            <person name="Henrissat B."/>
            <person name="Grigoriev I.V."/>
            <person name="Hibbett D."/>
            <person name="Nagy L.G."/>
            <person name="Martin F.M."/>
        </authorList>
    </citation>
    <scope>NUCLEOTIDE SEQUENCE</scope>
    <source>
        <strain evidence="1">P2</strain>
    </source>
</reference>
<dbReference type="EMBL" id="MU117986">
    <property type="protein sequence ID" value="KAF9650339.1"/>
    <property type="molecule type" value="Genomic_DNA"/>
</dbReference>
<gene>
    <name evidence="1" type="ORF">BDM02DRAFT_1453518</name>
</gene>
<dbReference type="Proteomes" id="UP000886501">
    <property type="component" value="Unassembled WGS sequence"/>
</dbReference>
<name>A0ACB6ZLB2_THEGA</name>
<comment type="caution">
    <text evidence="1">The sequence shown here is derived from an EMBL/GenBank/DDBJ whole genome shotgun (WGS) entry which is preliminary data.</text>
</comment>
<proteinExistence type="predicted"/>